<keyword evidence="3 7" id="KW-0808">Transferase</keyword>
<evidence type="ECO:0000313" key="10">
    <source>
        <dbReference type="EMBL" id="APU12262.1"/>
    </source>
</evidence>
<dbReference type="EC" id="2.3.1.9" evidence="2"/>
<proteinExistence type="inferred from homology"/>
<feature type="active site" description="Proton acceptor" evidence="6">
    <location>
        <position position="386"/>
    </location>
</feature>
<feature type="domain" description="Thiolase C-terminal" evidence="9">
    <location>
        <begin position="277"/>
        <end position="398"/>
    </location>
</feature>
<evidence type="ECO:0000313" key="11">
    <source>
        <dbReference type="Proteomes" id="UP000185511"/>
    </source>
</evidence>
<evidence type="ECO:0000256" key="5">
    <source>
        <dbReference type="ARBA" id="ARBA00040529"/>
    </source>
</evidence>
<dbReference type="InterPro" id="IPR002155">
    <property type="entry name" value="Thiolase"/>
</dbReference>
<dbReference type="KEGG" id="acad:UA74_00840"/>
<dbReference type="InterPro" id="IPR020616">
    <property type="entry name" value="Thiolase_N"/>
</dbReference>
<dbReference type="Pfam" id="PF00108">
    <property type="entry name" value="Thiolase_N"/>
    <property type="match status" value="1"/>
</dbReference>
<dbReference type="InterPro" id="IPR016039">
    <property type="entry name" value="Thiolase-like"/>
</dbReference>
<dbReference type="PANTHER" id="PTHR18919:SF107">
    <property type="entry name" value="ACETYL-COA ACETYLTRANSFERASE, CYTOSOLIC"/>
    <property type="match status" value="1"/>
</dbReference>
<dbReference type="PROSITE" id="PS00099">
    <property type="entry name" value="THIOLASE_3"/>
    <property type="match status" value="1"/>
</dbReference>
<dbReference type="NCBIfam" id="TIGR01930">
    <property type="entry name" value="AcCoA-C-Actrans"/>
    <property type="match status" value="1"/>
</dbReference>
<protein>
    <recommendedName>
        <fullName evidence="5">Probable acetyl-CoA acetyltransferase</fullName>
        <ecNumber evidence="2">2.3.1.9</ecNumber>
    </recommendedName>
</protein>
<dbReference type="Proteomes" id="UP000185511">
    <property type="component" value="Chromosome"/>
</dbReference>
<dbReference type="InterPro" id="IPR020610">
    <property type="entry name" value="Thiolase_AS"/>
</dbReference>
<feature type="active site" description="Proton acceptor" evidence="6">
    <location>
        <position position="356"/>
    </location>
</feature>
<feature type="active site" description="Acyl-thioester intermediate" evidence="6">
    <location>
        <position position="95"/>
    </location>
</feature>
<keyword evidence="4 7" id="KW-0012">Acyltransferase</keyword>
<evidence type="ECO:0000256" key="6">
    <source>
        <dbReference type="PIRSR" id="PIRSR000429-1"/>
    </source>
</evidence>
<feature type="domain" description="Thiolase N-terminal" evidence="8">
    <location>
        <begin position="5"/>
        <end position="268"/>
    </location>
</feature>
<evidence type="ECO:0000256" key="2">
    <source>
        <dbReference type="ARBA" id="ARBA00012705"/>
    </source>
</evidence>
<evidence type="ECO:0000256" key="7">
    <source>
        <dbReference type="RuleBase" id="RU003557"/>
    </source>
</evidence>
<dbReference type="RefSeq" id="WP_075738012.1">
    <property type="nucleotide sequence ID" value="NZ_CP016076.1"/>
</dbReference>
<dbReference type="GO" id="GO:0003985">
    <property type="term" value="F:acetyl-CoA C-acetyltransferase activity"/>
    <property type="evidence" value="ECO:0007669"/>
    <property type="project" value="UniProtKB-EC"/>
</dbReference>
<accession>A0AAC9PPV2</accession>
<dbReference type="PANTHER" id="PTHR18919">
    <property type="entry name" value="ACETYL-COA C-ACYLTRANSFERASE"/>
    <property type="match status" value="1"/>
</dbReference>
<dbReference type="AlphaFoldDB" id="A0AAC9PPV2"/>
<dbReference type="Gene3D" id="3.40.47.10">
    <property type="match status" value="1"/>
</dbReference>
<evidence type="ECO:0000259" key="9">
    <source>
        <dbReference type="Pfam" id="PF02803"/>
    </source>
</evidence>
<reference evidence="11" key="1">
    <citation type="submission" date="2016-06" db="EMBL/GenBank/DDBJ databases">
        <title>Complete genome sequence of Actinoalloteichus fjordicus DSM 46855 (=ADI127-17), type strain of the new species Actinoalloteichus fjordicus.</title>
        <authorList>
            <person name="Ruckert C."/>
            <person name="Nouioui I."/>
            <person name="Willmese J."/>
            <person name="van Wezel G."/>
            <person name="Klenk H.-P."/>
            <person name="Kalinowski J."/>
            <person name="Zotchev S.B."/>
        </authorList>
    </citation>
    <scope>NUCLEOTIDE SEQUENCE [LARGE SCALE GENOMIC DNA]</scope>
    <source>
        <strain evidence="11">ADI127-7</strain>
    </source>
</reference>
<evidence type="ECO:0000256" key="3">
    <source>
        <dbReference type="ARBA" id="ARBA00022679"/>
    </source>
</evidence>
<evidence type="ECO:0000256" key="1">
    <source>
        <dbReference type="ARBA" id="ARBA00010982"/>
    </source>
</evidence>
<dbReference type="InterPro" id="IPR020617">
    <property type="entry name" value="Thiolase_C"/>
</dbReference>
<name>A0AAC9PPV2_9PSEU</name>
<dbReference type="PIRSF" id="PIRSF000429">
    <property type="entry name" value="Ac-CoA_Ac_transf"/>
    <property type="match status" value="1"/>
</dbReference>
<dbReference type="Pfam" id="PF02803">
    <property type="entry name" value="Thiolase_C"/>
    <property type="match status" value="1"/>
</dbReference>
<keyword evidence="11" id="KW-1185">Reference proteome</keyword>
<evidence type="ECO:0000259" key="8">
    <source>
        <dbReference type="Pfam" id="PF00108"/>
    </source>
</evidence>
<dbReference type="CDD" id="cd00751">
    <property type="entry name" value="thiolase"/>
    <property type="match status" value="1"/>
</dbReference>
<organism evidence="10 11">
    <name type="scientific">Actinoalloteichus fjordicus</name>
    <dbReference type="NCBI Taxonomy" id="1612552"/>
    <lineage>
        <taxon>Bacteria</taxon>
        <taxon>Bacillati</taxon>
        <taxon>Actinomycetota</taxon>
        <taxon>Actinomycetes</taxon>
        <taxon>Pseudonocardiales</taxon>
        <taxon>Pseudonocardiaceae</taxon>
        <taxon>Actinoalloteichus</taxon>
    </lineage>
</organism>
<dbReference type="EMBL" id="CP016076">
    <property type="protein sequence ID" value="APU12262.1"/>
    <property type="molecule type" value="Genomic_DNA"/>
</dbReference>
<sequence>MRSALILDAARTPFGRYRGALAGVRVDDLAALPLVELLRRHGAETGGPLDPEQLDDVVYGNTNGAGEENRNVARMAALLAGLPATIPGVTLNRLCGSGGESIVQAARAVTTGDADLMLAGGVEGMSRAPFVVPRPTRALPDRLETATTTLGWRLVNPRMPGAWTVPLGLAAEQVAVGLGIDRAAMDHYALRSHRRAVAAWDAGVHDGFAFAVRTPDGDTVRRDESVRADTSEAQLAGLPSVFSADGPVTAGNSAPLNDGAVAALIGTEESAARLGLTPIGRVLGSAVAAVSPEKFSLAPIPAVRRLLARLDVAIDDVVLWEVNEAFAAMVLSVLNGLPEIDPQRVNVHGGALSYGHPIGASMSRVVVDLCRHLQVRGGGLGIATACIGVGQGIAIAVES</sequence>
<gene>
    <name evidence="10" type="ORF">UA74_00840</name>
</gene>
<comment type="similarity">
    <text evidence="1 7">Belongs to the thiolase-like superfamily. Thiolase family.</text>
</comment>
<evidence type="ECO:0000256" key="4">
    <source>
        <dbReference type="ARBA" id="ARBA00023315"/>
    </source>
</evidence>
<dbReference type="SUPFAM" id="SSF53901">
    <property type="entry name" value="Thiolase-like"/>
    <property type="match status" value="2"/>
</dbReference>